<dbReference type="AlphaFoldDB" id="A0A2S3V2E4"/>
<comment type="caution">
    <text evidence="1">The sequence shown here is derived from an EMBL/GenBank/DDBJ whole genome shotgun (WGS) entry which is preliminary data.</text>
</comment>
<keyword evidence="2" id="KW-1185">Reference proteome</keyword>
<sequence length="71" mass="7895">MHTVREVLTPCLREIFVGLKSEPDIHSSRCLVTSFFQHQQPPPDLTSAFGGQRSIQLSYGCVRVAVRPRGG</sequence>
<dbReference type="Proteomes" id="UP000236959">
    <property type="component" value="Unassembled WGS sequence"/>
</dbReference>
<proteinExistence type="predicted"/>
<reference evidence="1 2" key="1">
    <citation type="submission" date="2018-01" db="EMBL/GenBank/DDBJ databases">
        <title>Genomic Encyclopedia of Archaeal and Bacterial Type Strains, Phase II (KMG-II): from individual species to whole genera.</title>
        <authorList>
            <person name="Goeker M."/>
        </authorList>
    </citation>
    <scope>NUCLEOTIDE SEQUENCE [LARGE SCALE GENOMIC DNA]</scope>
    <source>
        <strain evidence="1 2">DSM 17023</strain>
    </source>
</reference>
<accession>A0A2S3V2E4</accession>
<name>A0A2S3V2E4_9HYPH</name>
<gene>
    <name evidence="1" type="ORF">CLV41_101402</name>
</gene>
<dbReference type="EMBL" id="PPCN01000001">
    <property type="protein sequence ID" value="POF33953.1"/>
    <property type="molecule type" value="Genomic_DNA"/>
</dbReference>
<evidence type="ECO:0000313" key="1">
    <source>
        <dbReference type="EMBL" id="POF33953.1"/>
    </source>
</evidence>
<protein>
    <submittedName>
        <fullName evidence="1">Uncharacterized protein</fullName>
    </submittedName>
</protein>
<evidence type="ECO:0000313" key="2">
    <source>
        <dbReference type="Proteomes" id="UP000236959"/>
    </source>
</evidence>
<organism evidence="1 2">
    <name type="scientific">Roseibium marinum</name>
    <dbReference type="NCBI Taxonomy" id="281252"/>
    <lineage>
        <taxon>Bacteria</taxon>
        <taxon>Pseudomonadati</taxon>
        <taxon>Pseudomonadota</taxon>
        <taxon>Alphaproteobacteria</taxon>
        <taxon>Hyphomicrobiales</taxon>
        <taxon>Stappiaceae</taxon>
        <taxon>Roseibium</taxon>
    </lineage>
</organism>